<gene>
    <name evidence="10" type="ORF">F4Y60_01085</name>
</gene>
<sequence length="497" mass="53236">MTEPPLPFNEDIAESYQTKGMSVGGTWRSASDVTFDVFNPANGQVWAKAPDATRDDARAAIDAAAAAQPAWAALPFTERARLLLKVADALEERRADFVGALTSECGGWIRKGLFETGYTPGIYRAAAAAAYLPSGETMPSDHLKTSIVERQPLGVVTVISPWNVPLLLSSRGMGVALAVGNAIVLKPSEETPVTGGLMIAEVFEEAGFPPGVLNVVTCSRENVAEVGDELVSNPKVRAISFTGSTAVGRSIAGRAGSQLKKACVELGGKDSLIVLDDADLDTAVNAARFGAFFHQGQICMSAEKIIVDRKLEDAFMTRFVAATKELKVGDPTRIENQIGPMINETQARKVDARLAQARLDGVQFHAGGTREGLYYQPTVITGVTPDMEIFHEEVFGPVANVMFADGEDESIALANNCKYGLSASVITQDEERGLAVARRIESGMAHVNDTTIYDEPTIPFGGVKNSGLGRHGGRWSVETFTETRWLTAERGGRKLPF</sequence>
<evidence type="ECO:0000256" key="4">
    <source>
        <dbReference type="ARBA" id="ARBA00023027"/>
    </source>
</evidence>
<dbReference type="InterPro" id="IPR016163">
    <property type="entry name" value="Ald_DH_C"/>
</dbReference>
<evidence type="ECO:0000313" key="10">
    <source>
        <dbReference type="EMBL" id="MXY32691.1"/>
    </source>
</evidence>
<comment type="similarity">
    <text evidence="1">Belongs to the aldehyde dehydrogenase family.</text>
</comment>
<accession>A0A6B0XVI5</accession>
<dbReference type="InterPro" id="IPR016161">
    <property type="entry name" value="Ald_DH/histidinol_DH"/>
</dbReference>
<dbReference type="InterPro" id="IPR015590">
    <property type="entry name" value="Aldehyde_DH_dom"/>
</dbReference>
<dbReference type="InterPro" id="IPR016162">
    <property type="entry name" value="Ald_DH_N"/>
</dbReference>
<evidence type="ECO:0000256" key="2">
    <source>
        <dbReference type="ARBA" id="ARBA00022797"/>
    </source>
</evidence>
<dbReference type="GO" id="GO:0018485">
    <property type="term" value="F:salicylaldehyde dehydrogenase (NAD+) activity"/>
    <property type="evidence" value="ECO:0007669"/>
    <property type="project" value="UniProtKB-EC"/>
</dbReference>
<evidence type="ECO:0000259" key="9">
    <source>
        <dbReference type="Pfam" id="PF00171"/>
    </source>
</evidence>
<dbReference type="CDD" id="cd07104">
    <property type="entry name" value="ALDH_BenzADH-like"/>
    <property type="match status" value="1"/>
</dbReference>
<evidence type="ECO:0000256" key="5">
    <source>
        <dbReference type="ARBA" id="ARBA00035632"/>
    </source>
</evidence>
<dbReference type="PANTHER" id="PTHR42986">
    <property type="entry name" value="BENZALDEHYDE DEHYDROGENASE YFMT"/>
    <property type="match status" value="1"/>
</dbReference>
<dbReference type="Pfam" id="PF00171">
    <property type="entry name" value="Aldedh"/>
    <property type="match status" value="1"/>
</dbReference>
<protein>
    <recommendedName>
        <fullName evidence="8">Salicylaldehyde dehydrogenase</fullName>
        <ecNumber evidence="7">1.2.1.65</ecNumber>
    </recommendedName>
</protein>
<dbReference type="Gene3D" id="3.40.309.10">
    <property type="entry name" value="Aldehyde Dehydrogenase, Chain A, domain 2"/>
    <property type="match status" value="1"/>
</dbReference>
<dbReference type="FunFam" id="3.40.605.10:FF:000007">
    <property type="entry name" value="NAD/NADP-dependent betaine aldehyde dehydrogenase"/>
    <property type="match status" value="1"/>
</dbReference>
<reference evidence="10" key="1">
    <citation type="submission" date="2019-09" db="EMBL/GenBank/DDBJ databases">
        <title>Characterisation of the sponge microbiome using genome-centric metagenomics.</title>
        <authorList>
            <person name="Engelberts J.P."/>
            <person name="Robbins S.J."/>
            <person name="De Goeij J.M."/>
            <person name="Aranda M."/>
            <person name="Bell S.C."/>
            <person name="Webster N.S."/>
        </authorList>
    </citation>
    <scope>NUCLEOTIDE SEQUENCE</scope>
    <source>
        <strain evidence="10">SB0664_bin_43</strain>
    </source>
</reference>
<dbReference type="SUPFAM" id="SSF53720">
    <property type="entry name" value="ALDH-like"/>
    <property type="match status" value="1"/>
</dbReference>
<dbReference type="FunFam" id="3.40.309.10:FF:000010">
    <property type="entry name" value="Gamma-aminobutyraldehyde dehydrogenase"/>
    <property type="match status" value="1"/>
</dbReference>
<dbReference type="AlphaFoldDB" id="A0A6B0XVI5"/>
<evidence type="ECO:0000256" key="6">
    <source>
        <dbReference type="ARBA" id="ARBA00050596"/>
    </source>
</evidence>
<dbReference type="PANTHER" id="PTHR42986:SF1">
    <property type="entry name" value="BENZALDEHYDE DEHYDROGENASE YFMT"/>
    <property type="match status" value="1"/>
</dbReference>
<dbReference type="EC" id="1.2.1.65" evidence="7"/>
<dbReference type="Gene3D" id="3.40.605.10">
    <property type="entry name" value="Aldehyde Dehydrogenase, Chain A, domain 1"/>
    <property type="match status" value="1"/>
</dbReference>
<feature type="domain" description="Aldehyde dehydrogenase" evidence="9">
    <location>
        <begin position="27"/>
        <end position="485"/>
    </location>
</feature>
<organism evidence="10">
    <name type="scientific">Boseongicola sp. SB0664_bin_43</name>
    <dbReference type="NCBI Taxonomy" id="2604844"/>
    <lineage>
        <taxon>Bacteria</taxon>
        <taxon>Pseudomonadati</taxon>
        <taxon>Pseudomonadota</taxon>
        <taxon>Alphaproteobacteria</taxon>
        <taxon>Rhodobacterales</taxon>
        <taxon>Paracoccaceae</taxon>
        <taxon>Boseongicola</taxon>
    </lineage>
</organism>
<keyword evidence="3" id="KW-0560">Oxidoreductase</keyword>
<proteinExistence type="inferred from homology"/>
<evidence type="ECO:0000256" key="7">
    <source>
        <dbReference type="ARBA" id="ARBA00066992"/>
    </source>
</evidence>
<name>A0A6B0XVI5_9RHOB</name>
<comment type="caution">
    <text evidence="10">The sequence shown here is derived from an EMBL/GenBank/DDBJ whole genome shotgun (WGS) entry which is preliminary data.</text>
</comment>
<comment type="pathway">
    <text evidence="5">Aromatic compound metabolism; naphthalene degradation.</text>
</comment>
<keyword evidence="2" id="KW-0058">Aromatic hydrocarbons catabolism</keyword>
<keyword evidence="4" id="KW-0520">NAD</keyword>
<evidence type="ECO:0000256" key="3">
    <source>
        <dbReference type="ARBA" id="ARBA00023002"/>
    </source>
</evidence>
<evidence type="ECO:0000256" key="1">
    <source>
        <dbReference type="ARBA" id="ARBA00009986"/>
    </source>
</evidence>
<dbReference type="EMBL" id="VXRY01000046">
    <property type="protein sequence ID" value="MXY32691.1"/>
    <property type="molecule type" value="Genomic_DNA"/>
</dbReference>
<evidence type="ECO:0000256" key="8">
    <source>
        <dbReference type="ARBA" id="ARBA00070319"/>
    </source>
</evidence>
<comment type="catalytic activity">
    <reaction evidence="6">
        <text>salicylaldehyde + NAD(+) + H2O = salicylate + NADH + 2 H(+)</text>
        <dbReference type="Rhea" id="RHEA:18537"/>
        <dbReference type="ChEBI" id="CHEBI:15377"/>
        <dbReference type="ChEBI" id="CHEBI:15378"/>
        <dbReference type="ChEBI" id="CHEBI:16008"/>
        <dbReference type="ChEBI" id="CHEBI:30762"/>
        <dbReference type="ChEBI" id="CHEBI:57540"/>
        <dbReference type="ChEBI" id="CHEBI:57945"/>
        <dbReference type="EC" id="1.2.1.65"/>
    </reaction>
</comment>